<evidence type="ECO:0000256" key="4">
    <source>
        <dbReference type="SAM" id="Phobius"/>
    </source>
</evidence>
<dbReference type="CDD" id="cd01949">
    <property type="entry name" value="GGDEF"/>
    <property type="match status" value="1"/>
</dbReference>
<dbReference type="InterPro" id="IPR029787">
    <property type="entry name" value="Nucleotide_cyclase"/>
</dbReference>
<proteinExistence type="predicted"/>
<comment type="catalytic activity">
    <reaction evidence="2">
        <text>2 GTP = 3',3'-c-di-GMP + 2 diphosphate</text>
        <dbReference type="Rhea" id="RHEA:24898"/>
        <dbReference type="ChEBI" id="CHEBI:33019"/>
        <dbReference type="ChEBI" id="CHEBI:37565"/>
        <dbReference type="ChEBI" id="CHEBI:58805"/>
        <dbReference type="EC" id="2.7.7.65"/>
    </reaction>
</comment>
<dbReference type="GO" id="GO:0052621">
    <property type="term" value="F:diguanylate cyclase activity"/>
    <property type="evidence" value="ECO:0007669"/>
    <property type="project" value="UniProtKB-EC"/>
</dbReference>
<dbReference type="EMBL" id="JBIGHZ010000002">
    <property type="protein sequence ID" value="MFG6447960.1"/>
    <property type="molecule type" value="Genomic_DNA"/>
</dbReference>
<sequence length="693" mass="77142">MKPSTSLHPPSTLQRRAAAALLGLAVVLLAQLCMPGAARADDATPAQEAELQLNALERRGLMDAATLKADIQRLDQALPLADAGRLRLRLRLVLARLLHDLHDVPAQTALLQELDQWPEPELRMQAQLTAHLVRAMELSEQGDLVASRNYLRTALVRAPEAMSPMLRWQVLNALAEAEIALGELTEGVRHLLEGVQTLRSESFPWLQAHVQIEMAQAYLAGQQLDRAEQALLQAQQLSEALNDPWLQLSLHNANSRLYRAMGKPELARAAVDKALHYAQSTSRKELARALCAKADDHYQMGKLAAALELAERARLMAQSLASPSIATLSIHTAGLAKIGLSRVAEGRQEVIKQLLLDEERGLNNETGTRWRDLGLALERAGDLSGAVQALHRSRDRLDYVQKAQTKNALLEAQARYDDEQRAQQIEQLNRKNLLHEEQIRNRNLQQRLWLELGAGVLVIGTLLVLAYRRSRHLQHTLHHTNELLRINGERDSLTGLANRRHVHQQLPTPDGQLQRGGCLLLMDIDHFKCINDHLGHGAGDTVLSELARRLQTQVRAKDLLARWGGEEFLLWLPETQAADAHALAQRLMHCVSDTAVELGSKSLHVSLSLGYLYAPAQPSTLSWEQLLALADLALYRAKHRGRARACGITRLPSTVPEAALLSNEWFEQHMAQQQLELTEHVGNVLTRIEGCHD</sequence>
<dbReference type="RefSeq" id="WP_394459798.1">
    <property type="nucleotide sequence ID" value="NZ_JBIGHZ010000002.1"/>
</dbReference>
<keyword evidence="7" id="KW-0808">Transferase</keyword>
<dbReference type="PANTHER" id="PTHR45138">
    <property type="entry name" value="REGULATORY COMPONENTS OF SENSORY TRANSDUCTION SYSTEM"/>
    <property type="match status" value="1"/>
</dbReference>
<evidence type="ECO:0000256" key="3">
    <source>
        <dbReference type="SAM" id="Coils"/>
    </source>
</evidence>
<feature type="chain" id="PRO_5047463815" description="diguanylate cyclase" evidence="5">
    <location>
        <begin position="41"/>
        <end position="693"/>
    </location>
</feature>
<dbReference type="InterPro" id="IPR050469">
    <property type="entry name" value="Diguanylate_Cyclase"/>
</dbReference>
<keyword evidence="3" id="KW-0175">Coiled coil</keyword>
<keyword evidence="8" id="KW-1185">Reference proteome</keyword>
<feature type="coiled-coil region" evidence="3">
    <location>
        <begin position="402"/>
        <end position="445"/>
    </location>
</feature>
<dbReference type="InterPro" id="IPR011990">
    <property type="entry name" value="TPR-like_helical_dom_sf"/>
</dbReference>
<dbReference type="InterPro" id="IPR043128">
    <property type="entry name" value="Rev_trsase/Diguanyl_cyclase"/>
</dbReference>
<dbReference type="SUPFAM" id="SSF55073">
    <property type="entry name" value="Nucleotide cyclase"/>
    <property type="match status" value="1"/>
</dbReference>
<evidence type="ECO:0000259" key="6">
    <source>
        <dbReference type="PROSITE" id="PS50887"/>
    </source>
</evidence>
<dbReference type="Gene3D" id="3.30.70.270">
    <property type="match status" value="1"/>
</dbReference>
<dbReference type="PANTHER" id="PTHR45138:SF9">
    <property type="entry name" value="DIGUANYLATE CYCLASE DGCM-RELATED"/>
    <property type="match status" value="1"/>
</dbReference>
<dbReference type="Pfam" id="PF00990">
    <property type="entry name" value="GGDEF"/>
    <property type="match status" value="1"/>
</dbReference>
<name>A0ABW7FUF5_9BURK</name>
<keyword evidence="4" id="KW-1133">Transmembrane helix</keyword>
<dbReference type="Proteomes" id="UP001606099">
    <property type="component" value="Unassembled WGS sequence"/>
</dbReference>
<evidence type="ECO:0000313" key="7">
    <source>
        <dbReference type="EMBL" id="MFG6447960.1"/>
    </source>
</evidence>
<dbReference type="EC" id="2.7.7.65" evidence="1"/>
<dbReference type="InterPro" id="IPR019734">
    <property type="entry name" value="TPR_rpt"/>
</dbReference>
<dbReference type="SMART" id="SM00028">
    <property type="entry name" value="TPR"/>
    <property type="match status" value="6"/>
</dbReference>
<dbReference type="InterPro" id="IPR000160">
    <property type="entry name" value="GGDEF_dom"/>
</dbReference>
<dbReference type="NCBIfam" id="TIGR00254">
    <property type="entry name" value="GGDEF"/>
    <property type="match status" value="1"/>
</dbReference>
<organism evidence="7 8">
    <name type="scientific">Roseateles rivi</name>
    <dbReference type="NCBI Taxonomy" id="3299028"/>
    <lineage>
        <taxon>Bacteria</taxon>
        <taxon>Pseudomonadati</taxon>
        <taxon>Pseudomonadota</taxon>
        <taxon>Betaproteobacteria</taxon>
        <taxon>Burkholderiales</taxon>
        <taxon>Sphaerotilaceae</taxon>
        <taxon>Roseateles</taxon>
    </lineage>
</organism>
<dbReference type="PROSITE" id="PS50887">
    <property type="entry name" value="GGDEF"/>
    <property type="match status" value="1"/>
</dbReference>
<keyword evidence="4" id="KW-0812">Transmembrane</keyword>
<protein>
    <recommendedName>
        <fullName evidence="1">diguanylate cyclase</fullName>
        <ecNumber evidence="1">2.7.7.65</ecNumber>
    </recommendedName>
</protein>
<dbReference type="SUPFAM" id="SSF48452">
    <property type="entry name" value="TPR-like"/>
    <property type="match status" value="1"/>
</dbReference>
<keyword evidence="4" id="KW-0472">Membrane</keyword>
<evidence type="ECO:0000256" key="2">
    <source>
        <dbReference type="ARBA" id="ARBA00034247"/>
    </source>
</evidence>
<evidence type="ECO:0000256" key="1">
    <source>
        <dbReference type="ARBA" id="ARBA00012528"/>
    </source>
</evidence>
<gene>
    <name evidence="7" type="ORF">ACG0Z6_06825</name>
</gene>
<accession>A0ABW7FUF5</accession>
<feature type="domain" description="GGDEF" evidence="6">
    <location>
        <begin position="515"/>
        <end position="650"/>
    </location>
</feature>
<keyword evidence="5" id="KW-0732">Signal</keyword>
<keyword evidence="7" id="KW-0548">Nucleotidyltransferase</keyword>
<comment type="caution">
    <text evidence="7">The sequence shown here is derived from an EMBL/GenBank/DDBJ whole genome shotgun (WGS) entry which is preliminary data.</text>
</comment>
<reference evidence="7 8" key="1">
    <citation type="submission" date="2024-08" db="EMBL/GenBank/DDBJ databases">
        <authorList>
            <person name="Lu H."/>
        </authorList>
    </citation>
    <scope>NUCLEOTIDE SEQUENCE [LARGE SCALE GENOMIC DNA]</scope>
    <source>
        <strain evidence="7 8">BYS180W</strain>
    </source>
</reference>
<feature type="transmembrane region" description="Helical" evidence="4">
    <location>
        <begin position="448"/>
        <end position="467"/>
    </location>
</feature>
<evidence type="ECO:0000313" key="8">
    <source>
        <dbReference type="Proteomes" id="UP001606099"/>
    </source>
</evidence>
<evidence type="ECO:0000256" key="5">
    <source>
        <dbReference type="SAM" id="SignalP"/>
    </source>
</evidence>
<dbReference type="SMART" id="SM00267">
    <property type="entry name" value="GGDEF"/>
    <property type="match status" value="1"/>
</dbReference>
<feature type="signal peptide" evidence="5">
    <location>
        <begin position="1"/>
        <end position="40"/>
    </location>
</feature>
<dbReference type="Gene3D" id="1.25.40.10">
    <property type="entry name" value="Tetratricopeptide repeat domain"/>
    <property type="match status" value="2"/>
</dbReference>